<dbReference type="PANTHER" id="PTHR19317">
    <property type="entry name" value="PRENYLATED RAB ACCEPTOR 1-RELATED"/>
    <property type="match status" value="1"/>
</dbReference>
<evidence type="ECO:0000256" key="4">
    <source>
        <dbReference type="ARBA" id="ARBA00023136"/>
    </source>
</evidence>
<dbReference type="STRING" id="765257.A0A0D0A0K3"/>
<accession>A0A0D0A0K3</accession>
<gene>
    <name evidence="6" type="ORF">PISMIDRAFT_146766</name>
</gene>
<evidence type="ECO:0000313" key="7">
    <source>
        <dbReference type="Proteomes" id="UP000054018"/>
    </source>
</evidence>
<name>A0A0D0A0K3_9AGAM</name>
<dbReference type="Pfam" id="PF03208">
    <property type="entry name" value="PRA1"/>
    <property type="match status" value="1"/>
</dbReference>
<keyword evidence="3 5" id="KW-1133">Transmembrane helix</keyword>
<dbReference type="EMBL" id="KN833694">
    <property type="protein sequence ID" value="KIK27947.1"/>
    <property type="molecule type" value="Genomic_DNA"/>
</dbReference>
<reference evidence="6 7" key="1">
    <citation type="submission" date="2014-04" db="EMBL/GenBank/DDBJ databases">
        <authorList>
            <consortium name="DOE Joint Genome Institute"/>
            <person name="Kuo A."/>
            <person name="Kohler A."/>
            <person name="Costa M.D."/>
            <person name="Nagy L.G."/>
            <person name="Floudas D."/>
            <person name="Copeland A."/>
            <person name="Barry K.W."/>
            <person name="Cichocki N."/>
            <person name="Veneault-Fourrey C."/>
            <person name="LaButti K."/>
            <person name="Lindquist E.A."/>
            <person name="Lipzen A."/>
            <person name="Lundell T."/>
            <person name="Morin E."/>
            <person name="Murat C."/>
            <person name="Sun H."/>
            <person name="Tunlid A."/>
            <person name="Henrissat B."/>
            <person name="Grigoriev I.V."/>
            <person name="Hibbett D.S."/>
            <person name="Martin F."/>
            <person name="Nordberg H.P."/>
            <person name="Cantor M.N."/>
            <person name="Hua S.X."/>
        </authorList>
    </citation>
    <scope>NUCLEOTIDE SEQUENCE [LARGE SCALE GENOMIC DNA]</scope>
    <source>
        <strain evidence="6 7">441</strain>
    </source>
</reference>
<dbReference type="OrthoDB" id="63113at2759"/>
<dbReference type="Proteomes" id="UP000054018">
    <property type="component" value="Unassembled WGS sequence"/>
</dbReference>
<dbReference type="PANTHER" id="PTHR19317:SF0">
    <property type="entry name" value="PRENYLATED RAB ACCEPTOR PROTEIN 1"/>
    <property type="match status" value="1"/>
</dbReference>
<dbReference type="GO" id="GO:0005794">
    <property type="term" value="C:Golgi apparatus"/>
    <property type="evidence" value="ECO:0007669"/>
    <property type="project" value="TreeGrafter"/>
</dbReference>
<evidence type="ECO:0000256" key="2">
    <source>
        <dbReference type="ARBA" id="ARBA00022692"/>
    </source>
</evidence>
<comment type="similarity">
    <text evidence="5">Belongs to the PRA1 family.</text>
</comment>
<comment type="subcellular location">
    <subcellularLocation>
        <location evidence="1 5">Membrane</location>
        <topology evidence="1 5">Multi-pass membrane protein</topology>
    </subcellularLocation>
</comment>
<feature type="transmembrane region" description="Helical" evidence="5">
    <location>
        <begin position="110"/>
        <end position="135"/>
    </location>
</feature>
<evidence type="ECO:0000256" key="3">
    <source>
        <dbReference type="ARBA" id="ARBA00022989"/>
    </source>
</evidence>
<evidence type="ECO:0000256" key="5">
    <source>
        <dbReference type="RuleBase" id="RU363107"/>
    </source>
</evidence>
<dbReference type="InterPro" id="IPR004895">
    <property type="entry name" value="Prenylated_rab_accept_PRA1"/>
</dbReference>
<protein>
    <recommendedName>
        <fullName evidence="5">PRA1 family protein</fullName>
    </recommendedName>
</protein>
<keyword evidence="2 5" id="KW-0812">Transmembrane</keyword>
<dbReference type="AlphaFoldDB" id="A0A0D0A0K3"/>
<sequence>MEALTRVTDIVKRLKETRLNALRPPTEFFDFHRISRPADVNQAVSRISYNTRYFSANYMFIVAILGVYALLTSPLLLFSLAFLTGGFAAINKFAPDPVQVGDHVITQKSLYTGLFVIGIPLLWLSSPFMTFFWLVGASSCLILGHACLIEPGIESEYTSIQESV</sequence>
<keyword evidence="7" id="KW-1185">Reference proteome</keyword>
<feature type="transmembrane region" description="Helical" evidence="5">
    <location>
        <begin position="58"/>
        <end position="90"/>
    </location>
</feature>
<evidence type="ECO:0000256" key="1">
    <source>
        <dbReference type="ARBA" id="ARBA00004141"/>
    </source>
</evidence>
<evidence type="ECO:0000313" key="6">
    <source>
        <dbReference type="EMBL" id="KIK27947.1"/>
    </source>
</evidence>
<reference evidence="7" key="2">
    <citation type="submission" date="2015-01" db="EMBL/GenBank/DDBJ databases">
        <title>Evolutionary Origins and Diversification of the Mycorrhizal Mutualists.</title>
        <authorList>
            <consortium name="DOE Joint Genome Institute"/>
            <consortium name="Mycorrhizal Genomics Consortium"/>
            <person name="Kohler A."/>
            <person name="Kuo A."/>
            <person name="Nagy L.G."/>
            <person name="Floudas D."/>
            <person name="Copeland A."/>
            <person name="Barry K.W."/>
            <person name="Cichocki N."/>
            <person name="Veneault-Fourrey C."/>
            <person name="LaButti K."/>
            <person name="Lindquist E.A."/>
            <person name="Lipzen A."/>
            <person name="Lundell T."/>
            <person name="Morin E."/>
            <person name="Murat C."/>
            <person name="Riley R."/>
            <person name="Ohm R."/>
            <person name="Sun H."/>
            <person name="Tunlid A."/>
            <person name="Henrissat B."/>
            <person name="Grigoriev I.V."/>
            <person name="Hibbett D.S."/>
            <person name="Martin F."/>
        </authorList>
    </citation>
    <scope>NUCLEOTIDE SEQUENCE [LARGE SCALE GENOMIC DNA]</scope>
    <source>
        <strain evidence="7">441</strain>
    </source>
</reference>
<dbReference type="GO" id="GO:0016020">
    <property type="term" value="C:membrane"/>
    <property type="evidence" value="ECO:0007669"/>
    <property type="project" value="UniProtKB-SubCell"/>
</dbReference>
<proteinExistence type="inferred from homology"/>
<dbReference type="HOGENOM" id="CLU_103851_1_0_1"/>
<keyword evidence="4 5" id="KW-0472">Membrane</keyword>
<organism evidence="6 7">
    <name type="scientific">Pisolithus microcarpus 441</name>
    <dbReference type="NCBI Taxonomy" id="765257"/>
    <lineage>
        <taxon>Eukaryota</taxon>
        <taxon>Fungi</taxon>
        <taxon>Dikarya</taxon>
        <taxon>Basidiomycota</taxon>
        <taxon>Agaricomycotina</taxon>
        <taxon>Agaricomycetes</taxon>
        <taxon>Agaricomycetidae</taxon>
        <taxon>Boletales</taxon>
        <taxon>Sclerodermatineae</taxon>
        <taxon>Pisolithaceae</taxon>
        <taxon>Pisolithus</taxon>
    </lineage>
</organism>